<evidence type="ECO:0000313" key="3">
    <source>
        <dbReference type="EMBL" id="GGI46437.1"/>
    </source>
</evidence>
<dbReference type="EMBL" id="BMHE01000006">
    <property type="protein sequence ID" value="GGI46437.1"/>
    <property type="molecule type" value="Genomic_DNA"/>
</dbReference>
<dbReference type="PROSITE" id="PS51257">
    <property type="entry name" value="PROKAR_LIPOPROTEIN"/>
    <property type="match status" value="1"/>
</dbReference>
<dbReference type="RefSeq" id="WP_189010274.1">
    <property type="nucleotide sequence ID" value="NZ_BMHE01000006.1"/>
</dbReference>
<sequence length="52" mass="5304">MHDKNKQSVLKKLLTVMAVVCLAAGLSACGNSSDTAVSSKPSVNSESAKPAE</sequence>
<keyword evidence="4" id="KW-1185">Reference proteome</keyword>
<feature type="region of interest" description="Disordered" evidence="1">
    <location>
        <begin position="30"/>
        <end position="52"/>
    </location>
</feature>
<gene>
    <name evidence="3" type="ORF">GCM10008018_17090</name>
</gene>
<accession>A0ABQ2BU68</accession>
<dbReference type="Proteomes" id="UP000615455">
    <property type="component" value="Unassembled WGS sequence"/>
</dbReference>
<evidence type="ECO:0000256" key="1">
    <source>
        <dbReference type="SAM" id="MobiDB-lite"/>
    </source>
</evidence>
<protein>
    <recommendedName>
        <fullName evidence="5">ABC transporter substrate-binding protein</fullName>
    </recommendedName>
</protein>
<evidence type="ECO:0000256" key="2">
    <source>
        <dbReference type="SAM" id="SignalP"/>
    </source>
</evidence>
<name>A0ABQ2BU68_9BACL</name>
<comment type="caution">
    <text evidence="3">The sequence shown here is derived from an EMBL/GenBank/DDBJ whole genome shotgun (WGS) entry which is preliminary data.</text>
</comment>
<evidence type="ECO:0008006" key="5">
    <source>
        <dbReference type="Google" id="ProtNLM"/>
    </source>
</evidence>
<evidence type="ECO:0000313" key="4">
    <source>
        <dbReference type="Proteomes" id="UP000615455"/>
    </source>
</evidence>
<proteinExistence type="predicted"/>
<organism evidence="3 4">
    <name type="scientific">Paenibacillus marchantiophytorum</name>
    <dbReference type="NCBI Taxonomy" id="1619310"/>
    <lineage>
        <taxon>Bacteria</taxon>
        <taxon>Bacillati</taxon>
        <taxon>Bacillota</taxon>
        <taxon>Bacilli</taxon>
        <taxon>Bacillales</taxon>
        <taxon>Paenibacillaceae</taxon>
        <taxon>Paenibacillus</taxon>
    </lineage>
</organism>
<reference evidence="4" key="1">
    <citation type="journal article" date="2019" name="Int. J. Syst. Evol. Microbiol.">
        <title>The Global Catalogue of Microorganisms (GCM) 10K type strain sequencing project: providing services to taxonomists for standard genome sequencing and annotation.</title>
        <authorList>
            <consortium name="The Broad Institute Genomics Platform"/>
            <consortium name="The Broad Institute Genome Sequencing Center for Infectious Disease"/>
            <person name="Wu L."/>
            <person name="Ma J."/>
        </authorList>
    </citation>
    <scope>NUCLEOTIDE SEQUENCE [LARGE SCALE GENOMIC DNA]</scope>
    <source>
        <strain evidence="4">CGMCC 1.15043</strain>
    </source>
</reference>
<keyword evidence="2" id="KW-0732">Signal</keyword>
<feature type="chain" id="PRO_5047207398" description="ABC transporter substrate-binding protein" evidence="2">
    <location>
        <begin position="29"/>
        <end position="52"/>
    </location>
</feature>
<feature type="signal peptide" evidence="2">
    <location>
        <begin position="1"/>
        <end position="28"/>
    </location>
</feature>